<proteinExistence type="predicted"/>
<sequence>MTQAFILGGEGKEGLLLADLQSGTITPAKEPLARELAKAASLRTSGVTITKGVDIAIATSAETLATGSIHEGNN</sequence>
<gene>
    <name evidence="1" type="ORF">ATO67_21810</name>
</gene>
<protein>
    <submittedName>
        <fullName evidence="1">Uncharacterized protein</fullName>
    </submittedName>
</protein>
<dbReference type="EMBL" id="LNUW01000010">
    <property type="protein sequence ID" value="KXG87024.1"/>
    <property type="molecule type" value="Genomic_DNA"/>
</dbReference>
<accession>A0A135P6G2</accession>
<reference evidence="1 2" key="1">
    <citation type="submission" date="2015-11" db="EMBL/GenBank/DDBJ databases">
        <title>Draft genome sequence of Agrobacterium sp. R89-1.</title>
        <authorList>
            <person name="Zahradnik J."/>
            <person name="Kyslikova E."/>
            <person name="Palyzova A."/>
            <person name="Kyslik P."/>
        </authorList>
    </citation>
    <scope>NUCLEOTIDE SEQUENCE [LARGE SCALE GENOMIC DNA]</scope>
    <source>
        <strain evidence="1 2">R89-1</strain>
    </source>
</reference>
<organism evidence="1 2">
    <name type="scientific">Agrobacterium bohemicum</name>
    <dbReference type="NCBI Taxonomy" id="2052828"/>
    <lineage>
        <taxon>Bacteria</taxon>
        <taxon>Pseudomonadati</taxon>
        <taxon>Pseudomonadota</taxon>
        <taxon>Alphaproteobacteria</taxon>
        <taxon>Hyphomicrobiales</taxon>
        <taxon>Rhizobiaceae</taxon>
        <taxon>Rhizobium/Agrobacterium group</taxon>
        <taxon>Agrobacterium</taxon>
    </lineage>
</organism>
<evidence type="ECO:0000313" key="2">
    <source>
        <dbReference type="Proteomes" id="UP000070498"/>
    </source>
</evidence>
<dbReference type="STRING" id="2052828.ATO67_21810"/>
<evidence type="ECO:0000313" key="1">
    <source>
        <dbReference type="EMBL" id="KXG87024.1"/>
    </source>
</evidence>
<keyword evidence="2" id="KW-1185">Reference proteome</keyword>
<dbReference type="OrthoDB" id="8420948at2"/>
<dbReference type="RefSeq" id="WP_067653932.1">
    <property type="nucleotide sequence ID" value="NZ_KQ961039.1"/>
</dbReference>
<dbReference type="Proteomes" id="UP000070498">
    <property type="component" value="Unassembled WGS sequence"/>
</dbReference>
<name>A0A135P6G2_9HYPH</name>
<dbReference type="AlphaFoldDB" id="A0A135P6G2"/>
<comment type="caution">
    <text evidence="1">The sequence shown here is derived from an EMBL/GenBank/DDBJ whole genome shotgun (WGS) entry which is preliminary data.</text>
</comment>